<feature type="region of interest" description="Disordered" evidence="1">
    <location>
        <begin position="125"/>
        <end position="152"/>
    </location>
</feature>
<sequence>MDMFISAGGIELQEERVLLSLSWRNITFPPGSLSTLPGDLGRRCCQTPNRRVERFPKLWNASQSCGTPPAPGATGPVGLIAITYKYSKKHPTGVKAQGALDFTIRHSRLDQSFIAPFQIKPGVGPSRAAPAGINYETTRGSRMKPDERDSTD</sequence>
<feature type="compositionally biased region" description="Basic and acidic residues" evidence="1">
    <location>
        <begin position="143"/>
        <end position="152"/>
    </location>
</feature>
<proteinExistence type="predicted"/>
<dbReference type="AlphaFoldDB" id="A0A4Z2G3B3"/>
<accession>A0A4Z2G3B3</accession>
<reference evidence="2 3" key="1">
    <citation type="submission" date="2019-03" db="EMBL/GenBank/DDBJ databases">
        <title>First draft genome of Liparis tanakae, snailfish: a comprehensive survey of snailfish specific genes.</title>
        <authorList>
            <person name="Kim W."/>
            <person name="Song I."/>
            <person name="Jeong J.-H."/>
            <person name="Kim D."/>
            <person name="Kim S."/>
            <person name="Ryu S."/>
            <person name="Song J.Y."/>
            <person name="Lee S.K."/>
        </authorList>
    </citation>
    <scope>NUCLEOTIDE SEQUENCE [LARGE SCALE GENOMIC DNA]</scope>
    <source>
        <tissue evidence="2">Muscle</tissue>
    </source>
</reference>
<keyword evidence="3" id="KW-1185">Reference proteome</keyword>
<name>A0A4Z2G3B3_9TELE</name>
<evidence type="ECO:0000313" key="3">
    <source>
        <dbReference type="Proteomes" id="UP000314294"/>
    </source>
</evidence>
<evidence type="ECO:0000256" key="1">
    <source>
        <dbReference type="SAM" id="MobiDB-lite"/>
    </source>
</evidence>
<evidence type="ECO:0000313" key="2">
    <source>
        <dbReference type="EMBL" id="TNN48047.1"/>
    </source>
</evidence>
<gene>
    <name evidence="2" type="ORF">EYF80_041752</name>
</gene>
<comment type="caution">
    <text evidence="2">The sequence shown here is derived from an EMBL/GenBank/DDBJ whole genome shotgun (WGS) entry which is preliminary data.</text>
</comment>
<organism evidence="2 3">
    <name type="scientific">Liparis tanakae</name>
    <name type="common">Tanaka's snailfish</name>
    <dbReference type="NCBI Taxonomy" id="230148"/>
    <lineage>
        <taxon>Eukaryota</taxon>
        <taxon>Metazoa</taxon>
        <taxon>Chordata</taxon>
        <taxon>Craniata</taxon>
        <taxon>Vertebrata</taxon>
        <taxon>Euteleostomi</taxon>
        <taxon>Actinopterygii</taxon>
        <taxon>Neopterygii</taxon>
        <taxon>Teleostei</taxon>
        <taxon>Neoteleostei</taxon>
        <taxon>Acanthomorphata</taxon>
        <taxon>Eupercaria</taxon>
        <taxon>Perciformes</taxon>
        <taxon>Cottioidei</taxon>
        <taxon>Cottales</taxon>
        <taxon>Liparidae</taxon>
        <taxon>Liparis</taxon>
    </lineage>
</organism>
<protein>
    <submittedName>
        <fullName evidence="2">Uncharacterized protein</fullName>
    </submittedName>
</protein>
<dbReference type="Proteomes" id="UP000314294">
    <property type="component" value="Unassembled WGS sequence"/>
</dbReference>
<dbReference type="EMBL" id="SRLO01000713">
    <property type="protein sequence ID" value="TNN48047.1"/>
    <property type="molecule type" value="Genomic_DNA"/>
</dbReference>